<protein>
    <submittedName>
        <fullName evidence="1">Uncharacterized protein</fullName>
    </submittedName>
</protein>
<accession>A0A975T725</accession>
<dbReference type="Proteomes" id="UP000683511">
    <property type="component" value="Chromosome"/>
</dbReference>
<dbReference type="AlphaFoldDB" id="A0A975T725"/>
<gene>
    <name evidence="1" type="ORF">B6N60_01949</name>
</gene>
<name>A0A975T725_9NOST</name>
<evidence type="ECO:0000313" key="2">
    <source>
        <dbReference type="Proteomes" id="UP000683511"/>
    </source>
</evidence>
<evidence type="ECO:0000313" key="1">
    <source>
        <dbReference type="EMBL" id="QXE23260.1"/>
    </source>
</evidence>
<keyword evidence="2" id="KW-1185">Reference proteome</keyword>
<proteinExistence type="predicted"/>
<organism evidence="1 2">
    <name type="scientific">Richelia sinica FACHB-800</name>
    <dbReference type="NCBI Taxonomy" id="1357546"/>
    <lineage>
        <taxon>Bacteria</taxon>
        <taxon>Bacillati</taxon>
        <taxon>Cyanobacteriota</taxon>
        <taxon>Cyanophyceae</taxon>
        <taxon>Nostocales</taxon>
        <taxon>Nostocaceae</taxon>
        <taxon>Richelia</taxon>
    </lineage>
</organism>
<dbReference type="EMBL" id="CP021056">
    <property type="protein sequence ID" value="QXE23260.1"/>
    <property type="molecule type" value="Genomic_DNA"/>
</dbReference>
<dbReference type="KEGG" id="rsin:B6N60_01949"/>
<reference evidence="1" key="1">
    <citation type="submission" date="2017-04" db="EMBL/GenBank/DDBJ databases">
        <title>Genome deletions in a multicellular cyanobacterial endosymbiont for morphological adaptation in marine diatoms.</title>
        <authorList>
            <person name="Wang Y."/>
            <person name="Gao H."/>
            <person name="Li R."/>
            <person name="Xu X."/>
        </authorList>
    </citation>
    <scope>NUCLEOTIDE SEQUENCE</scope>
    <source>
        <strain evidence="1">FACHB 800</strain>
    </source>
</reference>
<sequence length="40" mass="4334">MSDNRKNLGVLFMDILKFKEKTPSSVSQLGGVSYQGASTV</sequence>